<dbReference type="InterPro" id="IPR018849">
    <property type="entry name" value="Urb2/Npa2_C"/>
</dbReference>
<comment type="caution">
    <text evidence="2">The sequence shown here is derived from an EMBL/GenBank/DDBJ whole genome shotgun (WGS) entry which is preliminary data.</text>
</comment>
<reference evidence="2 3" key="1">
    <citation type="journal article" date="2023" name="Elife">
        <title>Identification of key yeast species and microbe-microbe interactions impacting larval growth of Drosophila in the wild.</title>
        <authorList>
            <person name="Mure A."/>
            <person name="Sugiura Y."/>
            <person name="Maeda R."/>
            <person name="Honda K."/>
            <person name="Sakurai N."/>
            <person name="Takahashi Y."/>
            <person name="Watada M."/>
            <person name="Katoh T."/>
            <person name="Gotoh A."/>
            <person name="Gotoh Y."/>
            <person name="Taniguchi I."/>
            <person name="Nakamura K."/>
            <person name="Hayashi T."/>
            <person name="Katayama T."/>
            <person name="Uemura T."/>
            <person name="Hattori Y."/>
        </authorList>
    </citation>
    <scope>NUCLEOTIDE SEQUENCE [LARGE SCALE GENOMIC DNA]</scope>
    <source>
        <strain evidence="2 3">KH-74</strain>
    </source>
</reference>
<evidence type="ECO:0000313" key="3">
    <source>
        <dbReference type="Proteomes" id="UP001377567"/>
    </source>
</evidence>
<keyword evidence="3" id="KW-1185">Reference proteome</keyword>
<accession>A0AAV5S104</accession>
<dbReference type="PANTHER" id="PTHR15682:SF2">
    <property type="entry name" value="UNHEALTHY RIBOSOME BIOGENESIS PROTEIN 2 HOMOLOG"/>
    <property type="match status" value="1"/>
</dbReference>
<feature type="domain" description="Nucleolar 27S pre-rRNA processing Urb2/Npa2 C-terminal" evidence="1">
    <location>
        <begin position="964"/>
        <end position="1168"/>
    </location>
</feature>
<protein>
    <submittedName>
        <fullName evidence="2">Urb2 protein</fullName>
    </submittedName>
</protein>
<sequence>MDLPTSAEGLTKLLRGRDTTPEQIYEIVSRFDTLGFYFPNKEIFITELIIDRWNDVKKVEFREDARTWEIFNSMWDTIHDDIILKNMFKRLKFVPLLDSVLNSESIDVNKILPNILQTCKLVNSTTTMEVSFDHACKILANSLDIMLKVDHTIISDTQESSFIREIIRLIGFENIGEQNYKMSVSFCNDLLLSVIRYTSYIEENSTQRSGNEVTQILSDYFGQFIFGKEIDSLLLLEKFFSKNKQTIDASMAIILFQESNKFLIKSDFQKLETVFEYIVSIQPNVTAVLLSELAASKKTLSHNFLKKLFDQTLQLAKEKSLYDDEFWQLIGNMLDLDLEIGIENNSKLMELLEDQRHTHPTNETLVVIWKKFLQCYINAREFEKFLDDMKKYCLKNVGFVESTIFLNDKEFTNEISKNIVTLSTTQLIAVFSNITEQLLSQKSDEMTIRIAKIYMNSLESISYTILPEIRNTFVKLFSTTSANDKDLWGIKYMIMQTYDDIIPVNQIDASFIEQIEDNLKQNGSVSKELLLFVLKLREYEDFDVSILESKILDFINKSENEERENLLLDVFGNWSSIVNALFSRDTIQQLTKIIALEFSHILKVLFMNDDFFEEENIMFQLVSNLVSDLSSASSVEYLCVIPIECLNKKNRISIIDEITDKKSFERSDLVLLEHLLSAPTFKSRIESDFDSLLSVLSKSQMSTTPHTMTFDIFDKILKNHMLQIKETTSESFISTLNQKINEGINKKEFSRIIFSMAISFVTQTQNADISLDVSVVVEKLIQWTQLFMNDKKTDNSVWVILALHKLLSGSVIQPQIQEKIKKLALEVTKENVFKTTDISPLMVPMFLLYSLTFDSRLEVIFSQYIVMRDSGIAKTELITALEGIIARKASTNEIEVKEALYNTIISLRDNASATIYSSILELVQVQFSKLSADGDETSKLFVFFLSELLTNLSNLSENLSDILDICKMIQNVQITRPRMLTQYGTEILFPLCYKINSIAVESKLLGDQLYVASSKIISNILNFHRTKLSNRYHLINTFLCESLSLFSNNQIDILSGSSAGALGRLIVNFCEPTISSTSNSKHLSSNTGVIKKNVRRYAPALLVKYVHLCITSNLNDEVRKELTPAMYSILDLISQNELNLLGKVLDNAGRQYFKVLYAEYKRLGKWHER</sequence>
<gene>
    <name evidence="2" type="ORF">DAKH74_041500</name>
</gene>
<dbReference type="GO" id="GO:0042254">
    <property type="term" value="P:ribosome biogenesis"/>
    <property type="evidence" value="ECO:0007669"/>
    <property type="project" value="TreeGrafter"/>
</dbReference>
<dbReference type="Proteomes" id="UP001377567">
    <property type="component" value="Unassembled WGS sequence"/>
</dbReference>
<dbReference type="InterPro" id="IPR052609">
    <property type="entry name" value="Ribosome_Biogenesis_Reg"/>
</dbReference>
<evidence type="ECO:0000259" key="1">
    <source>
        <dbReference type="Pfam" id="PF10441"/>
    </source>
</evidence>
<organism evidence="2 3">
    <name type="scientific">Maudiozyma humilis</name>
    <name type="common">Sour dough yeast</name>
    <name type="synonym">Kazachstania humilis</name>
    <dbReference type="NCBI Taxonomy" id="51915"/>
    <lineage>
        <taxon>Eukaryota</taxon>
        <taxon>Fungi</taxon>
        <taxon>Dikarya</taxon>
        <taxon>Ascomycota</taxon>
        <taxon>Saccharomycotina</taxon>
        <taxon>Saccharomycetes</taxon>
        <taxon>Saccharomycetales</taxon>
        <taxon>Saccharomycetaceae</taxon>
        <taxon>Maudiozyma</taxon>
    </lineage>
</organism>
<dbReference type="Pfam" id="PF10441">
    <property type="entry name" value="Urb2"/>
    <property type="match status" value="1"/>
</dbReference>
<evidence type="ECO:0000313" key="2">
    <source>
        <dbReference type="EMBL" id="GMM57534.1"/>
    </source>
</evidence>
<dbReference type="AlphaFoldDB" id="A0AAV5S104"/>
<proteinExistence type="predicted"/>
<dbReference type="PANTHER" id="PTHR15682">
    <property type="entry name" value="UNHEALTHY RIBOSOME BIOGENESIS PROTEIN 2 HOMOLOG"/>
    <property type="match status" value="1"/>
</dbReference>
<dbReference type="GO" id="GO:0005730">
    <property type="term" value="C:nucleolus"/>
    <property type="evidence" value="ECO:0007669"/>
    <property type="project" value="TreeGrafter"/>
</dbReference>
<name>A0AAV5S104_MAUHU</name>
<dbReference type="EMBL" id="BTGD01000013">
    <property type="protein sequence ID" value="GMM57534.1"/>
    <property type="molecule type" value="Genomic_DNA"/>
</dbReference>